<keyword evidence="2" id="KW-1185">Reference proteome</keyword>
<organism evidence="1 2">
    <name type="scientific">Eumeta variegata</name>
    <name type="common">Bagworm moth</name>
    <name type="synonym">Eumeta japonica</name>
    <dbReference type="NCBI Taxonomy" id="151549"/>
    <lineage>
        <taxon>Eukaryota</taxon>
        <taxon>Metazoa</taxon>
        <taxon>Ecdysozoa</taxon>
        <taxon>Arthropoda</taxon>
        <taxon>Hexapoda</taxon>
        <taxon>Insecta</taxon>
        <taxon>Pterygota</taxon>
        <taxon>Neoptera</taxon>
        <taxon>Endopterygota</taxon>
        <taxon>Lepidoptera</taxon>
        <taxon>Glossata</taxon>
        <taxon>Ditrysia</taxon>
        <taxon>Tineoidea</taxon>
        <taxon>Psychidae</taxon>
        <taxon>Oiketicinae</taxon>
        <taxon>Eumeta</taxon>
    </lineage>
</organism>
<dbReference type="AlphaFoldDB" id="A0A4C1XW57"/>
<reference evidence="1 2" key="1">
    <citation type="journal article" date="2019" name="Commun. Biol.">
        <title>The bagworm genome reveals a unique fibroin gene that provides high tensile strength.</title>
        <authorList>
            <person name="Kono N."/>
            <person name="Nakamura H."/>
            <person name="Ohtoshi R."/>
            <person name="Tomita M."/>
            <person name="Numata K."/>
            <person name="Arakawa K."/>
        </authorList>
    </citation>
    <scope>NUCLEOTIDE SEQUENCE [LARGE SCALE GENOMIC DNA]</scope>
</reference>
<gene>
    <name evidence="1" type="ORF">EVAR_88880_1</name>
</gene>
<proteinExistence type="predicted"/>
<protein>
    <submittedName>
        <fullName evidence="1">Uncharacterized protein</fullName>
    </submittedName>
</protein>
<dbReference type="Proteomes" id="UP000299102">
    <property type="component" value="Unassembled WGS sequence"/>
</dbReference>
<sequence>MFGLILLDTELPGLNGRSSIFAGFDLSRLASFARPFSRPLSLTVPATLETVQSGGSHGVDFLELYEAARPGVRSLDSKHRQNLRSIR</sequence>
<evidence type="ECO:0000313" key="2">
    <source>
        <dbReference type="Proteomes" id="UP000299102"/>
    </source>
</evidence>
<evidence type="ECO:0000313" key="1">
    <source>
        <dbReference type="EMBL" id="GBP67828.1"/>
    </source>
</evidence>
<accession>A0A4C1XW57</accession>
<comment type="caution">
    <text evidence="1">The sequence shown here is derived from an EMBL/GenBank/DDBJ whole genome shotgun (WGS) entry which is preliminary data.</text>
</comment>
<dbReference type="EMBL" id="BGZK01000993">
    <property type="protein sequence ID" value="GBP67828.1"/>
    <property type="molecule type" value="Genomic_DNA"/>
</dbReference>
<name>A0A4C1XW57_EUMVA</name>